<proteinExistence type="predicted"/>
<reference evidence="1" key="1">
    <citation type="submission" date="2018-05" db="EMBL/GenBank/DDBJ databases">
        <authorList>
            <person name="Lanie J.A."/>
            <person name="Ng W.-L."/>
            <person name="Kazmierczak K.M."/>
            <person name="Andrzejewski T.M."/>
            <person name="Davidsen T.M."/>
            <person name="Wayne K.J."/>
            <person name="Tettelin H."/>
            <person name="Glass J.I."/>
            <person name="Rusch D."/>
            <person name="Podicherti R."/>
            <person name="Tsui H.-C.T."/>
            <person name="Winkler M.E."/>
        </authorList>
    </citation>
    <scope>NUCLEOTIDE SEQUENCE</scope>
</reference>
<organism evidence="1">
    <name type="scientific">marine metagenome</name>
    <dbReference type="NCBI Taxonomy" id="408172"/>
    <lineage>
        <taxon>unclassified sequences</taxon>
        <taxon>metagenomes</taxon>
        <taxon>ecological metagenomes</taxon>
    </lineage>
</organism>
<accession>A0A382AA30</accession>
<dbReference type="AlphaFoldDB" id="A0A382AA30"/>
<gene>
    <name evidence="1" type="ORF">METZ01_LOCUS150751</name>
</gene>
<dbReference type="EMBL" id="UINC01024388">
    <property type="protein sequence ID" value="SVA97897.1"/>
    <property type="molecule type" value="Genomic_DNA"/>
</dbReference>
<protein>
    <submittedName>
        <fullName evidence="1">Uncharacterized protein</fullName>
    </submittedName>
</protein>
<name>A0A382AA30_9ZZZZ</name>
<evidence type="ECO:0000313" key="1">
    <source>
        <dbReference type="EMBL" id="SVA97897.1"/>
    </source>
</evidence>
<sequence>MYIMKTKFLLVNNCNLISREFLTLTSTHDNFPALPFMVQL</sequence>
<feature type="non-terminal residue" evidence="1">
    <location>
        <position position="40"/>
    </location>
</feature>